<evidence type="ECO:0000256" key="1">
    <source>
        <dbReference type="ARBA" id="ARBA00004651"/>
    </source>
</evidence>
<evidence type="ECO:0000256" key="4">
    <source>
        <dbReference type="ARBA" id="ARBA00022989"/>
    </source>
</evidence>
<sequence length="454" mass="46866">MNALEGPVRHTSCLYRQQASSSHPARTRQHGSLIPPKSIQQPSVQCRASPSRGTRDFSGMTTLHEGSPRARRRSGPSSSPTFDQEALSPRAVCTHAAKISDKSASTDSQILVGQLCIAACALLWGTYAPALRLAYNSPLPPDPAVVTAIRAMIQAAVLYTLLQLQTNDQGKLADDHGGADGEEMSAQGQSGDKLDASQPLAFARRLLNTTSGSFWIMGAELGFWNFAATVAQAEGLEFTSATRGSFLMSVTALLTPALAILAGEATTRSTIIASVLAVFGVGLIVLDDTAGVPGVSPTYQMIGDVAVLVSACFYSLLTVRIGRYARQAAPVRLASSKSTALAAIALASLGVLAVKRGLSGEGVSSLWGNPFDLVALGAIGWAALGPGASAAFLQSKGQGVVPASQTQVILTSVPLWSAIFAAWLVPGESMGPLAWAGGGTLLIAGVISVAAKGK</sequence>
<evidence type="ECO:0000256" key="5">
    <source>
        <dbReference type="ARBA" id="ARBA00023136"/>
    </source>
</evidence>
<evidence type="ECO:0000256" key="6">
    <source>
        <dbReference type="SAM" id="MobiDB-lite"/>
    </source>
</evidence>
<evidence type="ECO:0000256" key="7">
    <source>
        <dbReference type="SAM" id="Phobius"/>
    </source>
</evidence>
<feature type="transmembrane region" description="Helical" evidence="7">
    <location>
        <begin position="374"/>
        <end position="394"/>
    </location>
</feature>
<name>A0AAW1R0J3_9CHLO</name>
<dbReference type="PANTHER" id="PTHR42920">
    <property type="entry name" value="OS03G0707200 PROTEIN-RELATED"/>
    <property type="match status" value="1"/>
</dbReference>
<feature type="transmembrane region" description="Helical" evidence="7">
    <location>
        <begin position="245"/>
        <end position="263"/>
    </location>
</feature>
<dbReference type="Proteomes" id="UP001438707">
    <property type="component" value="Unassembled WGS sequence"/>
</dbReference>
<evidence type="ECO:0000256" key="3">
    <source>
        <dbReference type="ARBA" id="ARBA00022692"/>
    </source>
</evidence>
<feature type="transmembrane region" description="Helical" evidence="7">
    <location>
        <begin position="406"/>
        <end position="426"/>
    </location>
</feature>
<proteinExistence type="predicted"/>
<evidence type="ECO:0000313" key="9">
    <source>
        <dbReference type="Proteomes" id="UP001438707"/>
    </source>
</evidence>
<dbReference type="EMBL" id="JALJOS010000019">
    <property type="protein sequence ID" value="KAK9827221.1"/>
    <property type="molecule type" value="Genomic_DNA"/>
</dbReference>
<reference evidence="8 9" key="1">
    <citation type="journal article" date="2024" name="Nat. Commun.">
        <title>Phylogenomics reveals the evolutionary origins of lichenization in chlorophyte algae.</title>
        <authorList>
            <person name="Puginier C."/>
            <person name="Libourel C."/>
            <person name="Otte J."/>
            <person name="Skaloud P."/>
            <person name="Haon M."/>
            <person name="Grisel S."/>
            <person name="Petersen M."/>
            <person name="Berrin J.G."/>
            <person name="Delaux P.M."/>
            <person name="Dal Grande F."/>
            <person name="Keller J."/>
        </authorList>
    </citation>
    <scope>NUCLEOTIDE SEQUENCE [LARGE SCALE GENOMIC DNA]</scope>
    <source>
        <strain evidence="8 9">SAG 2145</strain>
    </source>
</reference>
<keyword evidence="3 7" id="KW-0812">Transmembrane</keyword>
<keyword evidence="2" id="KW-1003">Cell membrane</keyword>
<evidence type="ECO:0008006" key="10">
    <source>
        <dbReference type="Google" id="ProtNLM"/>
    </source>
</evidence>
<dbReference type="SUPFAM" id="SSF103481">
    <property type="entry name" value="Multidrug resistance efflux transporter EmrE"/>
    <property type="match status" value="1"/>
</dbReference>
<feature type="transmembrane region" description="Helical" evidence="7">
    <location>
        <begin position="432"/>
        <end position="451"/>
    </location>
</feature>
<organism evidence="8 9">
    <name type="scientific">Apatococcus lobatus</name>
    <dbReference type="NCBI Taxonomy" id="904363"/>
    <lineage>
        <taxon>Eukaryota</taxon>
        <taxon>Viridiplantae</taxon>
        <taxon>Chlorophyta</taxon>
        <taxon>core chlorophytes</taxon>
        <taxon>Trebouxiophyceae</taxon>
        <taxon>Chlorellales</taxon>
        <taxon>Chlorellaceae</taxon>
        <taxon>Apatococcus</taxon>
    </lineage>
</organism>
<comment type="subcellular location">
    <subcellularLocation>
        <location evidence="1">Cell membrane</location>
        <topology evidence="1">Multi-pass membrane protein</topology>
    </subcellularLocation>
</comment>
<dbReference type="InterPro" id="IPR037185">
    <property type="entry name" value="EmrE-like"/>
</dbReference>
<feature type="region of interest" description="Disordered" evidence="6">
    <location>
        <begin position="16"/>
        <end position="87"/>
    </location>
</feature>
<feature type="compositionally biased region" description="Polar residues" evidence="6">
    <location>
        <begin position="38"/>
        <end position="52"/>
    </location>
</feature>
<dbReference type="InterPro" id="IPR051258">
    <property type="entry name" value="Diverse_Substrate_Transporter"/>
</dbReference>
<keyword evidence="9" id="KW-1185">Reference proteome</keyword>
<gene>
    <name evidence="8" type="ORF">WJX74_010812</name>
</gene>
<accession>A0AAW1R0J3</accession>
<dbReference type="GO" id="GO:0005886">
    <property type="term" value="C:plasma membrane"/>
    <property type="evidence" value="ECO:0007669"/>
    <property type="project" value="UniProtKB-SubCell"/>
</dbReference>
<keyword evidence="4 7" id="KW-1133">Transmembrane helix</keyword>
<evidence type="ECO:0000313" key="8">
    <source>
        <dbReference type="EMBL" id="KAK9827221.1"/>
    </source>
</evidence>
<feature type="transmembrane region" description="Helical" evidence="7">
    <location>
        <begin position="214"/>
        <end position="233"/>
    </location>
</feature>
<feature type="transmembrane region" description="Helical" evidence="7">
    <location>
        <begin position="110"/>
        <end position="131"/>
    </location>
</feature>
<feature type="transmembrane region" description="Helical" evidence="7">
    <location>
        <begin position="298"/>
        <end position="317"/>
    </location>
</feature>
<protein>
    <recommendedName>
        <fullName evidence="10">EamA domain-containing protein</fullName>
    </recommendedName>
</protein>
<evidence type="ECO:0000256" key="2">
    <source>
        <dbReference type="ARBA" id="ARBA00022475"/>
    </source>
</evidence>
<dbReference type="AlphaFoldDB" id="A0AAW1R0J3"/>
<comment type="caution">
    <text evidence="8">The sequence shown here is derived from an EMBL/GenBank/DDBJ whole genome shotgun (WGS) entry which is preliminary data.</text>
</comment>
<feature type="region of interest" description="Disordered" evidence="6">
    <location>
        <begin position="170"/>
        <end position="193"/>
    </location>
</feature>
<feature type="transmembrane region" description="Helical" evidence="7">
    <location>
        <begin position="270"/>
        <end position="286"/>
    </location>
</feature>
<dbReference type="PANTHER" id="PTHR42920:SF23">
    <property type="entry name" value="EAMA DOMAIN-CONTAINING PROTEIN"/>
    <property type="match status" value="1"/>
</dbReference>
<feature type="transmembrane region" description="Helical" evidence="7">
    <location>
        <begin position="143"/>
        <end position="162"/>
    </location>
</feature>
<keyword evidence="5 7" id="KW-0472">Membrane</keyword>
<feature type="transmembrane region" description="Helical" evidence="7">
    <location>
        <begin position="338"/>
        <end position="354"/>
    </location>
</feature>